<dbReference type="EMBL" id="DQIR01049683">
    <property type="protein sequence ID" value="HDA05159.1"/>
    <property type="molecule type" value="Transcribed_RNA"/>
</dbReference>
<proteinExistence type="predicted"/>
<reference evidence="1" key="1">
    <citation type="journal article" date="2019" name="PeerJ">
        <title>Genes of the pig, Sus scrofa, reconstructed with EvidentialGene.</title>
        <authorList>
            <person name="Gilbert D.G."/>
        </authorList>
    </citation>
    <scope>NUCLEOTIDE SEQUENCE</scope>
</reference>
<dbReference type="EMBL" id="DQIR01049684">
    <property type="protein sequence ID" value="HDA05160.1"/>
    <property type="molecule type" value="Transcribed_RNA"/>
</dbReference>
<evidence type="ECO:0000313" key="1">
    <source>
        <dbReference type="EMBL" id="HDA05160.1"/>
    </source>
</evidence>
<protein>
    <submittedName>
        <fullName evidence="1">U6 snRNA-associated Sm-like protein LSm4 isoform X1</fullName>
    </submittedName>
</protein>
<name>A0A480FYK1_PIG</name>
<sequence length="160" mass="17151">MPGDSGSVSGEQRGCSLFPRLSARLLFWLTSASAWDATSAPATKHTSSSTPHTTALLLLLLLQATAATALGHHLLLDHVDDLVRDAEVLDGAATDVTLGHPPEFVPIPGCADHLTQVDVHPVVTAHQMPIIRLPVFELYQHWVILSCFQQRQGKHGVGGD</sequence>
<dbReference type="AlphaFoldDB" id="A0A480FYK1"/>
<organism evidence="1">
    <name type="scientific">Sus scrofa</name>
    <name type="common">Pig</name>
    <dbReference type="NCBI Taxonomy" id="9823"/>
    <lineage>
        <taxon>Eukaryota</taxon>
        <taxon>Metazoa</taxon>
        <taxon>Chordata</taxon>
        <taxon>Craniata</taxon>
        <taxon>Vertebrata</taxon>
        <taxon>Euteleostomi</taxon>
        <taxon>Mammalia</taxon>
        <taxon>Eutheria</taxon>
        <taxon>Laurasiatheria</taxon>
        <taxon>Artiodactyla</taxon>
        <taxon>Suina</taxon>
        <taxon>Suidae</taxon>
        <taxon>Sus</taxon>
    </lineage>
</organism>
<accession>A0A480FYK1</accession>